<evidence type="ECO:0000256" key="12">
    <source>
        <dbReference type="SAM" id="Phobius"/>
    </source>
</evidence>
<comment type="caution">
    <text evidence="15">The sequence shown here is derived from an EMBL/GenBank/DDBJ whole genome shotgun (WGS) entry which is preliminary data.</text>
</comment>
<dbReference type="Gene3D" id="6.10.340.10">
    <property type="match status" value="1"/>
</dbReference>
<dbReference type="InterPro" id="IPR013656">
    <property type="entry name" value="PAS_4"/>
</dbReference>
<dbReference type="GO" id="GO:0005524">
    <property type="term" value="F:ATP binding"/>
    <property type="evidence" value="ECO:0007669"/>
    <property type="project" value="UniProtKB-KW"/>
</dbReference>
<dbReference type="Pfam" id="PF02518">
    <property type="entry name" value="HATPase_c"/>
    <property type="match status" value="1"/>
</dbReference>
<dbReference type="GO" id="GO:0000155">
    <property type="term" value="F:phosphorelay sensor kinase activity"/>
    <property type="evidence" value="ECO:0007669"/>
    <property type="project" value="InterPro"/>
</dbReference>
<reference evidence="15" key="1">
    <citation type="submission" date="2020-10" db="EMBL/GenBank/DDBJ databases">
        <authorList>
            <person name="Gilroy R."/>
        </authorList>
    </citation>
    <scope>NUCLEOTIDE SEQUENCE</scope>
    <source>
        <strain evidence="15">ChiSjej6B24-2974</strain>
    </source>
</reference>
<dbReference type="EMBL" id="DVFZ01000097">
    <property type="protein sequence ID" value="HIQ83398.1"/>
    <property type="molecule type" value="Genomic_DNA"/>
</dbReference>
<feature type="transmembrane region" description="Helical" evidence="12">
    <location>
        <begin position="20"/>
        <end position="38"/>
    </location>
</feature>
<dbReference type="InterPro" id="IPR004358">
    <property type="entry name" value="Sig_transdc_His_kin-like_C"/>
</dbReference>
<dbReference type="InterPro" id="IPR003594">
    <property type="entry name" value="HATPase_dom"/>
</dbReference>
<dbReference type="GO" id="GO:0030295">
    <property type="term" value="F:protein kinase activator activity"/>
    <property type="evidence" value="ECO:0007669"/>
    <property type="project" value="TreeGrafter"/>
</dbReference>
<feature type="domain" description="Histidine kinase" evidence="13">
    <location>
        <begin position="384"/>
        <end position="601"/>
    </location>
</feature>
<dbReference type="Gene3D" id="3.30.450.20">
    <property type="entry name" value="PAS domain"/>
    <property type="match status" value="1"/>
</dbReference>
<evidence type="ECO:0000256" key="10">
    <source>
        <dbReference type="ARBA" id="ARBA00023136"/>
    </source>
</evidence>
<proteinExistence type="predicted"/>
<dbReference type="PANTHER" id="PTHR42878">
    <property type="entry name" value="TWO-COMPONENT HISTIDINE KINASE"/>
    <property type="match status" value="1"/>
</dbReference>
<dbReference type="GO" id="GO:0016020">
    <property type="term" value="C:membrane"/>
    <property type="evidence" value="ECO:0007669"/>
    <property type="project" value="UniProtKB-SubCell"/>
</dbReference>
<evidence type="ECO:0000256" key="4">
    <source>
        <dbReference type="ARBA" id="ARBA00022553"/>
    </source>
</evidence>
<dbReference type="PANTHER" id="PTHR42878:SF7">
    <property type="entry name" value="SENSOR HISTIDINE KINASE GLRK"/>
    <property type="match status" value="1"/>
</dbReference>
<gene>
    <name evidence="15" type="ORF">IAA52_09900</name>
</gene>
<comment type="subcellular location">
    <subcellularLocation>
        <location evidence="2">Membrane</location>
    </subcellularLocation>
</comment>
<keyword evidence="6" id="KW-0547">Nucleotide-binding</keyword>
<dbReference type="InterPro" id="IPR003660">
    <property type="entry name" value="HAMP_dom"/>
</dbReference>
<dbReference type="FunFam" id="3.30.565.10:FF:000006">
    <property type="entry name" value="Sensor histidine kinase WalK"/>
    <property type="match status" value="1"/>
</dbReference>
<dbReference type="SUPFAM" id="SSF47384">
    <property type="entry name" value="Homodimeric domain of signal transducing histidine kinase"/>
    <property type="match status" value="1"/>
</dbReference>
<dbReference type="CDD" id="cd00082">
    <property type="entry name" value="HisKA"/>
    <property type="match status" value="1"/>
</dbReference>
<sequence length="660" mass="72655">MRERLRYRSWTIGAKTLVSHALLALFAIVFACVVAYALSFRYVQDQAMEELVAQAEYIASRDTGESDELVIPDEQTLELYQNITNSMVLYVNRDYLATHIGADGDAAPGGPEFARMEIISSIDRQFVARIFEGESVGDIRRFEFASGVIIFAGAPVRNAAGKVVGGVILAQPVAQLRRLTGYLQMLMIMTAAVTVLLAVVMAMKMTQVLINPIRRLTQVARRISEGEYGARISLGTQDELGELGNTLNTLSARLSNVIERLREERDKLELIIGSIGEGIIAVNGNFEVTHKNQAFLELMELSDEELAPLEGTEALSALHALMEECMRTGARCKASWDNPSQRKIAAAASPLFGERGENIGAVCLIQDVSEAERLEQLRRDYVANISHELRTPLTGIRGMVEPLMDGYIDTEEEKADCYRIIYQETLRLEKLVREMLDMSRLQDGRVTLEMEELELPGIIDAALRRMKNMADEAQVALVADTGGERLRCLGNEDRILQVLIIFIDNALSFTPSGGQVTVYAREERNCVRVGVIDTGVGIEPKDLPFIWERFYKADKSRMRTSGTGLGLAVAKLVVELMGGEIGVNTKVGEGSEFYFTLKKREQEGETGNEAKDEKAAGAVDGDGAAGGGNGNRRRDKRSNGRRGFSRRGRGTAGTNSHADA</sequence>
<dbReference type="InterPro" id="IPR036890">
    <property type="entry name" value="HATPase_C_sf"/>
</dbReference>
<dbReference type="Pfam" id="PF00672">
    <property type="entry name" value="HAMP"/>
    <property type="match status" value="1"/>
</dbReference>
<feature type="transmembrane region" description="Helical" evidence="12">
    <location>
        <begin position="182"/>
        <end position="203"/>
    </location>
</feature>
<keyword evidence="8" id="KW-0067">ATP-binding</keyword>
<dbReference type="PROSITE" id="PS51257">
    <property type="entry name" value="PROKAR_LIPOPROTEIN"/>
    <property type="match status" value="1"/>
</dbReference>
<reference evidence="15" key="2">
    <citation type="journal article" date="2021" name="PeerJ">
        <title>Extensive microbial diversity within the chicken gut microbiome revealed by metagenomics and culture.</title>
        <authorList>
            <person name="Gilroy R."/>
            <person name="Ravi A."/>
            <person name="Getino M."/>
            <person name="Pursley I."/>
            <person name="Horton D.L."/>
            <person name="Alikhan N.F."/>
            <person name="Baker D."/>
            <person name="Gharbi K."/>
            <person name="Hall N."/>
            <person name="Watson M."/>
            <person name="Adriaenssens E.M."/>
            <person name="Foster-Nyarko E."/>
            <person name="Jarju S."/>
            <person name="Secka A."/>
            <person name="Antonio M."/>
            <person name="Oren A."/>
            <person name="Chaudhuri R.R."/>
            <person name="La Ragione R."/>
            <person name="Hildebrand F."/>
            <person name="Pallen M.J."/>
        </authorList>
    </citation>
    <scope>NUCLEOTIDE SEQUENCE</scope>
    <source>
        <strain evidence="15">ChiSjej6B24-2974</strain>
    </source>
</reference>
<feature type="domain" description="HAMP" evidence="14">
    <location>
        <begin position="207"/>
        <end position="259"/>
    </location>
</feature>
<evidence type="ECO:0000313" key="16">
    <source>
        <dbReference type="Proteomes" id="UP000824260"/>
    </source>
</evidence>
<evidence type="ECO:0000256" key="2">
    <source>
        <dbReference type="ARBA" id="ARBA00004370"/>
    </source>
</evidence>
<comment type="catalytic activity">
    <reaction evidence="1">
        <text>ATP + protein L-histidine = ADP + protein N-phospho-L-histidine.</text>
        <dbReference type="EC" id="2.7.13.3"/>
    </reaction>
</comment>
<keyword evidence="10 12" id="KW-0472">Membrane</keyword>
<dbReference type="Gene3D" id="1.10.287.130">
    <property type="match status" value="1"/>
</dbReference>
<feature type="compositionally biased region" description="Basic residues" evidence="11">
    <location>
        <begin position="631"/>
        <end position="649"/>
    </location>
</feature>
<dbReference type="CDD" id="cd06225">
    <property type="entry name" value="HAMP"/>
    <property type="match status" value="1"/>
</dbReference>
<protein>
    <recommendedName>
        <fullName evidence="3">histidine kinase</fullName>
        <ecNumber evidence="3">2.7.13.3</ecNumber>
    </recommendedName>
</protein>
<evidence type="ECO:0000259" key="13">
    <source>
        <dbReference type="PROSITE" id="PS50109"/>
    </source>
</evidence>
<dbReference type="SMART" id="SM00304">
    <property type="entry name" value="HAMP"/>
    <property type="match status" value="1"/>
</dbReference>
<accession>A0A9D0ZMY7</accession>
<keyword evidence="5" id="KW-0808">Transferase</keyword>
<dbReference type="FunFam" id="1.10.287.130:FF:000001">
    <property type="entry name" value="Two-component sensor histidine kinase"/>
    <property type="match status" value="1"/>
</dbReference>
<evidence type="ECO:0000259" key="14">
    <source>
        <dbReference type="PROSITE" id="PS50885"/>
    </source>
</evidence>
<dbReference type="InterPro" id="IPR005467">
    <property type="entry name" value="His_kinase_dom"/>
</dbReference>
<dbReference type="SUPFAM" id="SSF158472">
    <property type="entry name" value="HAMP domain-like"/>
    <property type="match status" value="1"/>
</dbReference>
<dbReference type="InterPro" id="IPR003661">
    <property type="entry name" value="HisK_dim/P_dom"/>
</dbReference>
<dbReference type="SMART" id="SM00388">
    <property type="entry name" value="HisKA"/>
    <property type="match status" value="1"/>
</dbReference>
<dbReference type="InterPro" id="IPR035965">
    <property type="entry name" value="PAS-like_dom_sf"/>
</dbReference>
<keyword evidence="7" id="KW-0418">Kinase</keyword>
<evidence type="ECO:0000313" key="15">
    <source>
        <dbReference type="EMBL" id="HIQ83398.1"/>
    </source>
</evidence>
<dbReference type="PROSITE" id="PS50109">
    <property type="entry name" value="HIS_KIN"/>
    <property type="match status" value="1"/>
</dbReference>
<dbReference type="SUPFAM" id="SSF55874">
    <property type="entry name" value="ATPase domain of HSP90 chaperone/DNA topoisomerase II/histidine kinase"/>
    <property type="match status" value="1"/>
</dbReference>
<evidence type="ECO:0000256" key="5">
    <source>
        <dbReference type="ARBA" id="ARBA00022679"/>
    </source>
</evidence>
<dbReference type="SMART" id="SM00387">
    <property type="entry name" value="HATPase_c"/>
    <property type="match status" value="1"/>
</dbReference>
<evidence type="ECO:0000256" key="11">
    <source>
        <dbReference type="SAM" id="MobiDB-lite"/>
    </source>
</evidence>
<name>A0A9D0ZMY7_9FIRM</name>
<dbReference type="Pfam" id="PF00512">
    <property type="entry name" value="HisKA"/>
    <property type="match status" value="1"/>
</dbReference>
<dbReference type="PROSITE" id="PS50885">
    <property type="entry name" value="HAMP"/>
    <property type="match status" value="1"/>
</dbReference>
<dbReference type="GO" id="GO:0000156">
    <property type="term" value="F:phosphorelay response regulator activity"/>
    <property type="evidence" value="ECO:0007669"/>
    <property type="project" value="TreeGrafter"/>
</dbReference>
<evidence type="ECO:0000256" key="1">
    <source>
        <dbReference type="ARBA" id="ARBA00000085"/>
    </source>
</evidence>
<evidence type="ECO:0000256" key="3">
    <source>
        <dbReference type="ARBA" id="ARBA00012438"/>
    </source>
</evidence>
<dbReference type="EC" id="2.7.13.3" evidence="3"/>
<evidence type="ECO:0000256" key="7">
    <source>
        <dbReference type="ARBA" id="ARBA00022777"/>
    </source>
</evidence>
<keyword evidence="4" id="KW-0597">Phosphoprotein</keyword>
<dbReference type="SUPFAM" id="SSF55785">
    <property type="entry name" value="PYP-like sensor domain (PAS domain)"/>
    <property type="match status" value="1"/>
</dbReference>
<dbReference type="InterPro" id="IPR036097">
    <property type="entry name" value="HisK_dim/P_sf"/>
</dbReference>
<keyword evidence="12" id="KW-1133">Transmembrane helix</keyword>
<dbReference type="Pfam" id="PF08448">
    <property type="entry name" value="PAS_4"/>
    <property type="match status" value="1"/>
</dbReference>
<dbReference type="GO" id="GO:0007234">
    <property type="term" value="P:osmosensory signaling via phosphorelay pathway"/>
    <property type="evidence" value="ECO:0007669"/>
    <property type="project" value="TreeGrafter"/>
</dbReference>
<feature type="compositionally biased region" description="Basic and acidic residues" evidence="11">
    <location>
        <begin position="602"/>
        <end position="615"/>
    </location>
</feature>
<feature type="region of interest" description="Disordered" evidence="11">
    <location>
        <begin position="602"/>
        <end position="660"/>
    </location>
</feature>
<evidence type="ECO:0000256" key="8">
    <source>
        <dbReference type="ARBA" id="ARBA00022840"/>
    </source>
</evidence>
<evidence type="ECO:0000256" key="6">
    <source>
        <dbReference type="ARBA" id="ARBA00022741"/>
    </source>
</evidence>
<dbReference type="Proteomes" id="UP000824260">
    <property type="component" value="Unassembled WGS sequence"/>
</dbReference>
<organism evidence="15 16">
    <name type="scientific">Candidatus Pullichristensenella stercorigallinarum</name>
    <dbReference type="NCBI Taxonomy" id="2840909"/>
    <lineage>
        <taxon>Bacteria</taxon>
        <taxon>Bacillati</taxon>
        <taxon>Bacillota</taxon>
        <taxon>Clostridia</taxon>
        <taxon>Candidatus Pullichristensenella</taxon>
    </lineage>
</organism>
<dbReference type="Gene3D" id="3.30.565.10">
    <property type="entry name" value="Histidine kinase-like ATPase, C-terminal domain"/>
    <property type="match status" value="1"/>
</dbReference>
<dbReference type="PRINTS" id="PR00344">
    <property type="entry name" value="BCTRLSENSOR"/>
</dbReference>
<keyword evidence="12" id="KW-0812">Transmembrane</keyword>
<keyword evidence="9" id="KW-0902">Two-component regulatory system</keyword>
<dbReference type="InterPro" id="IPR050351">
    <property type="entry name" value="BphY/WalK/GraS-like"/>
</dbReference>
<evidence type="ECO:0000256" key="9">
    <source>
        <dbReference type="ARBA" id="ARBA00023012"/>
    </source>
</evidence>
<dbReference type="AlphaFoldDB" id="A0A9D0ZMY7"/>